<dbReference type="RefSeq" id="WP_379012838.1">
    <property type="nucleotide sequence ID" value="NZ_JBHSDC010000003.1"/>
</dbReference>
<accession>A0ABV8PWT0</accession>
<dbReference type="GO" id="GO:0008168">
    <property type="term" value="F:methyltransferase activity"/>
    <property type="evidence" value="ECO:0007669"/>
    <property type="project" value="UniProtKB-KW"/>
</dbReference>
<name>A0ABV8PWT0_9BACT</name>
<dbReference type="EMBL" id="JBHSDC010000003">
    <property type="protein sequence ID" value="MFC4231397.1"/>
    <property type="molecule type" value="Genomic_DNA"/>
</dbReference>
<dbReference type="Proteomes" id="UP001595906">
    <property type="component" value="Unassembled WGS sequence"/>
</dbReference>
<dbReference type="InterPro" id="IPR013216">
    <property type="entry name" value="Methyltransf_11"/>
</dbReference>
<organism evidence="2 3">
    <name type="scientific">Parasediminibacterium paludis</name>
    <dbReference type="NCBI Taxonomy" id="908966"/>
    <lineage>
        <taxon>Bacteria</taxon>
        <taxon>Pseudomonadati</taxon>
        <taxon>Bacteroidota</taxon>
        <taxon>Chitinophagia</taxon>
        <taxon>Chitinophagales</taxon>
        <taxon>Chitinophagaceae</taxon>
        <taxon>Parasediminibacterium</taxon>
    </lineage>
</organism>
<dbReference type="Gene3D" id="3.40.50.150">
    <property type="entry name" value="Vaccinia Virus protein VP39"/>
    <property type="match status" value="1"/>
</dbReference>
<dbReference type="GO" id="GO:0032259">
    <property type="term" value="P:methylation"/>
    <property type="evidence" value="ECO:0007669"/>
    <property type="project" value="UniProtKB-KW"/>
</dbReference>
<keyword evidence="3" id="KW-1185">Reference proteome</keyword>
<dbReference type="CDD" id="cd02440">
    <property type="entry name" value="AdoMet_MTases"/>
    <property type="match status" value="1"/>
</dbReference>
<dbReference type="InterPro" id="IPR029063">
    <property type="entry name" value="SAM-dependent_MTases_sf"/>
</dbReference>
<keyword evidence="2" id="KW-0808">Transferase</keyword>
<protein>
    <submittedName>
        <fullName evidence="2">Class I SAM-dependent methyltransferase</fullName>
        <ecNumber evidence="2">2.1.1.-</ecNumber>
    </submittedName>
</protein>
<evidence type="ECO:0000313" key="3">
    <source>
        <dbReference type="Proteomes" id="UP001595906"/>
    </source>
</evidence>
<dbReference type="PANTHER" id="PTHR43591">
    <property type="entry name" value="METHYLTRANSFERASE"/>
    <property type="match status" value="1"/>
</dbReference>
<proteinExistence type="predicted"/>
<sequence>METITNKPKQSEEPKLAFAGKIPDVYESVLGNFIFEPFAKDLAARIVHRKGGVRVLELAAGTGRLTHYLTELLSNDSTIIATDLSIEMIEVGKQQVQSDNLRWQQVDIADIPFADNSFDLIVCQFGIMFLQDKVRGFSEIKRVLKPQGQFLFNVWGALEENRIWQITNQVLMQFTGEFPPLQHKVGPFSCSYIPFVQQQLQDAGFLNSTIEIVKQSNSIQSAAIAAKGFIHGLPTKTIILKSHPNKLIDIEKSLVYEFAAQLGDYPLTTSFTALIFNLFK</sequence>
<comment type="caution">
    <text evidence="2">The sequence shown here is derived from an EMBL/GenBank/DDBJ whole genome shotgun (WGS) entry which is preliminary data.</text>
</comment>
<evidence type="ECO:0000313" key="2">
    <source>
        <dbReference type="EMBL" id="MFC4231397.1"/>
    </source>
</evidence>
<dbReference type="Pfam" id="PF08241">
    <property type="entry name" value="Methyltransf_11"/>
    <property type="match status" value="1"/>
</dbReference>
<dbReference type="SUPFAM" id="SSF53335">
    <property type="entry name" value="S-adenosyl-L-methionine-dependent methyltransferases"/>
    <property type="match status" value="1"/>
</dbReference>
<keyword evidence="2" id="KW-0489">Methyltransferase</keyword>
<dbReference type="PANTHER" id="PTHR43591:SF24">
    <property type="entry name" value="2-METHOXY-6-POLYPRENYL-1,4-BENZOQUINOL METHYLASE, MITOCHONDRIAL"/>
    <property type="match status" value="1"/>
</dbReference>
<gene>
    <name evidence="2" type="ORF">ACFOW1_05815</name>
</gene>
<feature type="domain" description="Methyltransferase type 11" evidence="1">
    <location>
        <begin position="56"/>
        <end position="152"/>
    </location>
</feature>
<evidence type="ECO:0000259" key="1">
    <source>
        <dbReference type="Pfam" id="PF08241"/>
    </source>
</evidence>
<dbReference type="EC" id="2.1.1.-" evidence="2"/>
<reference evidence="3" key="1">
    <citation type="journal article" date="2019" name="Int. J. Syst. Evol. Microbiol.">
        <title>The Global Catalogue of Microorganisms (GCM) 10K type strain sequencing project: providing services to taxonomists for standard genome sequencing and annotation.</title>
        <authorList>
            <consortium name="The Broad Institute Genomics Platform"/>
            <consortium name="The Broad Institute Genome Sequencing Center for Infectious Disease"/>
            <person name="Wu L."/>
            <person name="Ma J."/>
        </authorList>
    </citation>
    <scope>NUCLEOTIDE SEQUENCE [LARGE SCALE GENOMIC DNA]</scope>
    <source>
        <strain evidence="3">CECT 8010</strain>
    </source>
</reference>